<dbReference type="OrthoDB" id="86951at2157"/>
<evidence type="ECO:0000313" key="2">
    <source>
        <dbReference type="Proteomes" id="UP000006175"/>
    </source>
</evidence>
<name>I3XPU4_DESAM</name>
<organism evidence="1 2">
    <name type="scientific">Desulfurococcus amylolyticus DSM 16532</name>
    <dbReference type="NCBI Taxonomy" id="768672"/>
    <lineage>
        <taxon>Archaea</taxon>
        <taxon>Thermoproteota</taxon>
        <taxon>Thermoprotei</taxon>
        <taxon>Desulfurococcales</taxon>
        <taxon>Desulfurococcaceae</taxon>
        <taxon>Desulfurococcus</taxon>
    </lineage>
</organism>
<dbReference type="Proteomes" id="UP000006175">
    <property type="component" value="Chromosome"/>
</dbReference>
<proteinExistence type="predicted"/>
<evidence type="ECO:0000313" key="1">
    <source>
        <dbReference type="EMBL" id="AFL65968.1"/>
    </source>
</evidence>
<dbReference type="eggNOG" id="arCOG10656">
    <property type="taxonomic scope" value="Archaea"/>
</dbReference>
<dbReference type="RefSeq" id="WP_014766873.1">
    <property type="nucleotide sequence ID" value="NC_018001.1"/>
</dbReference>
<accession>I3XPU4</accession>
<reference evidence="1 2" key="1">
    <citation type="journal article" date="2012" name="J. Bacteriol.">
        <title>Complete Genome Sequence of Desulfurococcus fermentans, a Hyperthermophilic Cellulolytic Crenarchaeon Isolated from a Freshwater Hot Spring in Kamchatka, Russia.</title>
        <authorList>
            <person name="Susanti D."/>
            <person name="Johnson E.F."/>
            <person name="Rodriguez J.R."/>
            <person name="Anderson I."/>
            <person name="Perevalova A.A."/>
            <person name="Kyrpides N."/>
            <person name="Lucas S."/>
            <person name="Han J."/>
            <person name="Lapidus A."/>
            <person name="Cheng J.F."/>
            <person name="Goodwin L."/>
            <person name="Pitluck S."/>
            <person name="Mavrommatis K."/>
            <person name="Peters L."/>
            <person name="Land M.L."/>
            <person name="Hauser L."/>
            <person name="Gopalan V."/>
            <person name="Chan P.P."/>
            <person name="Lowe T.M."/>
            <person name="Atomi H."/>
            <person name="Bonch-Osmolovskaya E.A."/>
            <person name="Woyke T."/>
            <person name="Mukhopadhyay B."/>
        </authorList>
    </citation>
    <scope>NUCLEOTIDE SEQUENCE [LARGE SCALE GENOMIC DNA]</scope>
    <source>
        <strain evidence="1 2">DSM 16532</strain>
    </source>
</reference>
<dbReference type="GeneID" id="13062385"/>
<dbReference type="EMBL" id="CP003321">
    <property type="protein sequence ID" value="AFL65968.1"/>
    <property type="molecule type" value="Genomic_DNA"/>
</dbReference>
<keyword evidence="2" id="KW-1185">Reference proteome</keyword>
<dbReference type="AlphaFoldDB" id="I3XPU4"/>
<gene>
    <name evidence="1" type="ORF">Desfe_0055</name>
</gene>
<sequence length="116" mass="13151">MKGLVICVCQGTCPSFSKINVFELGNKFRREKKVDFVAIHPQLCASDGDNFWKVLLSSGDRISKLIVAGCAPEMQLKMFKWVFKEMGFDESKFKPVEIRNMTTEEAVQAIEKALQD</sequence>
<protein>
    <submittedName>
        <fullName evidence="1">Heterodisulfide reductase subunit A-like protein</fullName>
    </submittedName>
</protein>
<dbReference type="KEGG" id="dfd:Desfe_0055"/>
<dbReference type="HOGENOM" id="CLU_1969489_0_0_2"/>